<keyword evidence="2" id="KW-1185">Reference proteome</keyword>
<dbReference type="PANTHER" id="PTHR36714:SF7">
    <property type="entry name" value="TRANSMEMBRANE PROTEIN"/>
    <property type="match status" value="1"/>
</dbReference>
<dbReference type="PANTHER" id="PTHR36714">
    <property type="entry name" value="T23E23.1"/>
    <property type="match status" value="1"/>
</dbReference>
<protein>
    <submittedName>
        <fullName evidence="3">Uncharacterized protein LOC111317666</fullName>
    </submittedName>
</protein>
<dbReference type="OrthoDB" id="1095660at2759"/>
<feature type="transmembrane region" description="Helical" evidence="1">
    <location>
        <begin position="35"/>
        <end position="53"/>
    </location>
</feature>
<feature type="transmembrane region" description="Helical" evidence="1">
    <location>
        <begin position="182"/>
        <end position="204"/>
    </location>
</feature>
<dbReference type="AlphaFoldDB" id="A0A6P6BFF8"/>
<accession>A0A6P6BFF8</accession>
<dbReference type="Proteomes" id="UP000515121">
    <property type="component" value="Unplaced"/>
</dbReference>
<gene>
    <name evidence="3" type="primary">LOC111317666</name>
</gene>
<dbReference type="GeneID" id="111317666"/>
<evidence type="ECO:0000313" key="3">
    <source>
        <dbReference type="RefSeq" id="XP_022775841.1"/>
    </source>
</evidence>
<sequence length="318" mass="36897">MKGIEIENHSNMLNQKPEIFNILKEALMIPYKTTHFIPLSFVASIPLLCFLVFHEMILQRILIATSEILRQPPAYFDEWLVPVNGRRMANDFFYKLIQLGLLHLLPLHQLELCAAVVTVDLTGKTYIKEKPMTPREMVKRLLNKARCKGILITSAYVYFVSTCFLLGSTWLVTNYYIIVRNFFYYVFTAALFRVAAVALLVKYLEWTAIWNMSIVISMLEEVHGANALGLSAYFCRGSERQGFLLMLVFFVWVVGLRLACFYSRCNLKGWRTILHVSLICMGNVMKWVVCVIYFYHRKKQTVDRVDEEAGRPVKAVYE</sequence>
<evidence type="ECO:0000256" key="1">
    <source>
        <dbReference type="SAM" id="Phobius"/>
    </source>
</evidence>
<keyword evidence="1" id="KW-1133">Transmembrane helix</keyword>
<name>A0A6P6BFF8_DURZI</name>
<feature type="transmembrane region" description="Helical" evidence="1">
    <location>
        <begin position="243"/>
        <end position="264"/>
    </location>
</feature>
<evidence type="ECO:0000313" key="2">
    <source>
        <dbReference type="Proteomes" id="UP000515121"/>
    </source>
</evidence>
<keyword evidence="1" id="KW-0472">Membrane</keyword>
<reference evidence="3" key="1">
    <citation type="submission" date="2025-08" db="UniProtKB">
        <authorList>
            <consortium name="RefSeq"/>
        </authorList>
    </citation>
    <scope>IDENTIFICATION</scope>
    <source>
        <tissue evidence="3">Fruit stalk</tissue>
    </source>
</reference>
<proteinExistence type="predicted"/>
<organism evidence="2 3">
    <name type="scientific">Durio zibethinus</name>
    <name type="common">Durian</name>
    <dbReference type="NCBI Taxonomy" id="66656"/>
    <lineage>
        <taxon>Eukaryota</taxon>
        <taxon>Viridiplantae</taxon>
        <taxon>Streptophyta</taxon>
        <taxon>Embryophyta</taxon>
        <taxon>Tracheophyta</taxon>
        <taxon>Spermatophyta</taxon>
        <taxon>Magnoliopsida</taxon>
        <taxon>eudicotyledons</taxon>
        <taxon>Gunneridae</taxon>
        <taxon>Pentapetalae</taxon>
        <taxon>rosids</taxon>
        <taxon>malvids</taxon>
        <taxon>Malvales</taxon>
        <taxon>Malvaceae</taxon>
        <taxon>Helicteroideae</taxon>
        <taxon>Durio</taxon>
    </lineage>
</organism>
<feature type="transmembrane region" description="Helical" evidence="1">
    <location>
        <begin position="276"/>
        <end position="295"/>
    </location>
</feature>
<feature type="transmembrane region" description="Helical" evidence="1">
    <location>
        <begin position="149"/>
        <end position="170"/>
    </location>
</feature>
<dbReference type="KEGG" id="dzi:111317666"/>
<dbReference type="RefSeq" id="XP_022775841.1">
    <property type="nucleotide sequence ID" value="XM_022920106.1"/>
</dbReference>
<keyword evidence="1" id="KW-0812">Transmembrane</keyword>